<comment type="caution">
    <text evidence="1">The sequence shown here is derived from an EMBL/GenBank/DDBJ whole genome shotgun (WGS) entry which is preliminary data.</text>
</comment>
<dbReference type="EMBL" id="JBHUCP010000001">
    <property type="protein sequence ID" value="MFD1527910.1"/>
    <property type="molecule type" value="Genomic_DNA"/>
</dbReference>
<dbReference type="RefSeq" id="WP_343971828.1">
    <property type="nucleotide sequence ID" value="NZ_BAAAJG010000003.1"/>
</dbReference>
<sequence length="43" mass="4729">MPAQPHTKEYLDQLVLVDLDILFGPPPVDVVPQPGGWLVKASF</sequence>
<name>A0ABW4FBA6_9PSEU</name>
<proteinExistence type="predicted"/>
<keyword evidence="2" id="KW-1185">Reference proteome</keyword>
<reference evidence="2" key="1">
    <citation type="journal article" date="2019" name="Int. J. Syst. Evol. Microbiol.">
        <title>The Global Catalogue of Microorganisms (GCM) 10K type strain sequencing project: providing services to taxonomists for standard genome sequencing and annotation.</title>
        <authorList>
            <consortium name="The Broad Institute Genomics Platform"/>
            <consortium name="The Broad Institute Genome Sequencing Center for Infectious Disease"/>
            <person name="Wu L."/>
            <person name="Ma J."/>
        </authorList>
    </citation>
    <scope>NUCLEOTIDE SEQUENCE [LARGE SCALE GENOMIC DNA]</scope>
    <source>
        <strain evidence="2">JCM 12165</strain>
    </source>
</reference>
<dbReference type="Proteomes" id="UP001597145">
    <property type="component" value="Unassembled WGS sequence"/>
</dbReference>
<evidence type="ECO:0000313" key="2">
    <source>
        <dbReference type="Proteomes" id="UP001597145"/>
    </source>
</evidence>
<evidence type="ECO:0000313" key="1">
    <source>
        <dbReference type="EMBL" id="MFD1527910.1"/>
    </source>
</evidence>
<organism evidence="1 2">
    <name type="scientific">Pseudonocardia aurantiaca</name>
    <dbReference type="NCBI Taxonomy" id="75290"/>
    <lineage>
        <taxon>Bacteria</taxon>
        <taxon>Bacillati</taxon>
        <taxon>Actinomycetota</taxon>
        <taxon>Actinomycetes</taxon>
        <taxon>Pseudonocardiales</taxon>
        <taxon>Pseudonocardiaceae</taxon>
        <taxon>Pseudonocardia</taxon>
    </lineage>
</organism>
<protein>
    <submittedName>
        <fullName evidence="1">Uncharacterized protein</fullName>
    </submittedName>
</protein>
<accession>A0ABW4FBA6</accession>
<gene>
    <name evidence="1" type="ORF">ACFSCY_00455</name>
</gene>